<dbReference type="InterPro" id="IPR022646">
    <property type="entry name" value="SecD/SecF_CS"/>
</dbReference>
<dbReference type="Gene3D" id="3.30.70.3220">
    <property type="match status" value="1"/>
</dbReference>
<comment type="caution">
    <text evidence="9">Lacks conserved residue(s) required for the propagation of feature annotation.</text>
</comment>
<evidence type="ECO:0000256" key="5">
    <source>
        <dbReference type="ARBA" id="ARBA00022927"/>
    </source>
</evidence>
<evidence type="ECO:0000256" key="9">
    <source>
        <dbReference type="HAMAP-Rule" id="MF_01463"/>
    </source>
</evidence>
<evidence type="ECO:0000256" key="2">
    <source>
        <dbReference type="ARBA" id="ARBA00022448"/>
    </source>
</evidence>
<dbReference type="Gene3D" id="3.30.1360.200">
    <property type="match status" value="1"/>
</dbReference>
<evidence type="ECO:0000256" key="7">
    <source>
        <dbReference type="ARBA" id="ARBA00023010"/>
    </source>
</evidence>
<evidence type="ECO:0000313" key="13">
    <source>
        <dbReference type="EMBL" id="MBD3363923.1"/>
    </source>
</evidence>
<dbReference type="SUPFAM" id="SSF82866">
    <property type="entry name" value="Multidrug efflux transporter AcrB transmembrane domain"/>
    <property type="match status" value="1"/>
</dbReference>
<feature type="transmembrane region" description="Helical" evidence="9">
    <location>
        <begin position="431"/>
        <end position="455"/>
    </location>
</feature>
<dbReference type="Pfam" id="PF21760">
    <property type="entry name" value="SecD_1st"/>
    <property type="match status" value="1"/>
</dbReference>
<dbReference type="InterPro" id="IPR054384">
    <property type="entry name" value="SecDF_P1_head"/>
</dbReference>
<dbReference type="PANTHER" id="PTHR30081">
    <property type="entry name" value="PROTEIN-EXPORT MEMBRANE PROTEIN SEC"/>
    <property type="match status" value="1"/>
</dbReference>
<evidence type="ECO:0000259" key="10">
    <source>
        <dbReference type="Pfam" id="PF02355"/>
    </source>
</evidence>
<keyword evidence="7 9" id="KW-0811">Translocation</keyword>
<dbReference type="InterPro" id="IPR001036">
    <property type="entry name" value="Acrflvin-R"/>
</dbReference>
<sequence length="543" mass="59932">MKKGLRLKLVLFIILVLVGFFFLYPSIRVWSDTTVSKEDHLVRLNNSFPYSIWKGPDRIPLLNLGLDLVGGMHLVLEADTAGREFTASEAKAATNNAINIIRNRVDEIGVAEPNIQRVGNNRIQVQLPGVADRERALDLIGKTGLLEFRLVGDTLLSYKVFNDLDRYHAGDTLLLDSMYIDTARYGIRPFSSYLIGIESDYAIEAEDYEEVAKLIDEAKPVIPDYIEILFGPEEELVRQGRKTGTMIRKVYLIEEKAHIVGANIRDAGAQPYQGQETDYQGTWIVDMELKQNGQTQFAQVTGDNVGRRLAIVFDNVVMSAPVIKERIPPGSHAQITTRDRVGDETKDLAILISHGALPIPLRIAEERTVSPTLGRDSVRSGVVAILVGLAAVVLFMLVYYTGAGAVAIVTLIFNLYILLAGLAGFRTTLTLPGLAGIALTIGMAVDANVLIYERIRDELSAGKFPRSAVETGYGKAWKVILDANITTIMTVIILLTGLGSGPVRGFAVTLIFGLIINMITAIYFSRGLFDAYLYRRPDRKLFI</sequence>
<organism evidence="13 14">
    <name type="scientific">candidate division WOR-3 bacterium</name>
    <dbReference type="NCBI Taxonomy" id="2052148"/>
    <lineage>
        <taxon>Bacteria</taxon>
        <taxon>Bacteria division WOR-3</taxon>
    </lineage>
</organism>
<dbReference type="Pfam" id="PF02355">
    <property type="entry name" value="SecD_SecF_C"/>
    <property type="match status" value="1"/>
</dbReference>
<dbReference type="Pfam" id="PF07549">
    <property type="entry name" value="Sec_GG"/>
    <property type="match status" value="1"/>
</dbReference>
<keyword evidence="2 9" id="KW-0813">Transport</keyword>
<dbReference type="NCBIfam" id="TIGR00916">
    <property type="entry name" value="2A0604s01"/>
    <property type="match status" value="1"/>
</dbReference>
<comment type="caution">
    <text evidence="13">The sequence shown here is derived from an EMBL/GenBank/DDBJ whole genome shotgun (WGS) entry which is preliminary data.</text>
</comment>
<feature type="transmembrane region" description="Helical" evidence="9">
    <location>
        <begin position="505"/>
        <end position="529"/>
    </location>
</feature>
<gene>
    <name evidence="9 13" type="primary">secD</name>
    <name evidence="13" type="ORF">GF359_01780</name>
</gene>
<name>A0A9D5K7V8_UNCW3</name>
<feature type="transmembrane region" description="Helical" evidence="9">
    <location>
        <begin position="406"/>
        <end position="425"/>
    </location>
</feature>
<keyword evidence="8 9" id="KW-0472">Membrane</keyword>
<evidence type="ECO:0000256" key="3">
    <source>
        <dbReference type="ARBA" id="ARBA00022475"/>
    </source>
</evidence>
<keyword evidence="4 9" id="KW-0812">Transmembrane</keyword>
<dbReference type="AlphaFoldDB" id="A0A9D5K7V8"/>
<dbReference type="FunFam" id="1.20.1640.10:FF:000004">
    <property type="entry name" value="Protein translocase subunit SecD"/>
    <property type="match status" value="1"/>
</dbReference>
<dbReference type="InterPro" id="IPR048634">
    <property type="entry name" value="SecD_SecF_C"/>
</dbReference>
<comment type="subcellular location">
    <subcellularLocation>
        <location evidence="1 9">Cell membrane</location>
        <topology evidence="1 9">Multi-pass membrane protein</topology>
    </subcellularLocation>
</comment>
<proteinExistence type="inferred from homology"/>
<dbReference type="PRINTS" id="PR00702">
    <property type="entry name" value="ACRIFLAVINRP"/>
</dbReference>
<comment type="function">
    <text evidence="9">Part of the Sec protein translocase complex. Interacts with the SecYEG preprotein conducting channel. SecDF uses the proton motive force (PMF) to complete protein translocation after the ATP-dependent function of SecA.</text>
</comment>
<comment type="similarity">
    <text evidence="9">Belongs to the SecD/SecF family. SecD subfamily.</text>
</comment>
<dbReference type="InterPro" id="IPR005791">
    <property type="entry name" value="SecD"/>
</dbReference>
<dbReference type="InterPro" id="IPR022813">
    <property type="entry name" value="SecD/SecF_arch_bac"/>
</dbReference>
<dbReference type="GO" id="GO:0005886">
    <property type="term" value="C:plasma membrane"/>
    <property type="evidence" value="ECO:0007669"/>
    <property type="project" value="UniProtKB-SubCell"/>
</dbReference>
<evidence type="ECO:0000256" key="4">
    <source>
        <dbReference type="ARBA" id="ARBA00022692"/>
    </source>
</evidence>
<dbReference type="PANTHER" id="PTHR30081:SF1">
    <property type="entry name" value="PROTEIN TRANSLOCASE SUBUNIT SECD"/>
    <property type="match status" value="1"/>
</dbReference>
<dbReference type="Gene3D" id="1.20.1640.10">
    <property type="entry name" value="Multidrug efflux transporter AcrB transmembrane domain"/>
    <property type="match status" value="1"/>
</dbReference>
<evidence type="ECO:0000256" key="8">
    <source>
        <dbReference type="ARBA" id="ARBA00023136"/>
    </source>
</evidence>
<evidence type="ECO:0000259" key="12">
    <source>
        <dbReference type="Pfam" id="PF22599"/>
    </source>
</evidence>
<comment type="subunit">
    <text evidence="9">Forms a complex with SecF. Part of the essential Sec protein translocation apparatus which comprises SecA, SecYEG and auxiliary proteins SecDF. Other proteins may also be involved.</text>
</comment>
<reference evidence="13" key="1">
    <citation type="submission" date="2019-11" db="EMBL/GenBank/DDBJ databases">
        <title>Microbial mats filling the niche in hypersaline microbial mats.</title>
        <authorList>
            <person name="Wong H.L."/>
            <person name="Macleod F.I."/>
            <person name="White R.A. III"/>
            <person name="Burns B.P."/>
        </authorList>
    </citation>
    <scope>NUCLEOTIDE SEQUENCE</scope>
    <source>
        <strain evidence="13">Bin_327</strain>
    </source>
</reference>
<evidence type="ECO:0000259" key="11">
    <source>
        <dbReference type="Pfam" id="PF21760"/>
    </source>
</evidence>
<dbReference type="Pfam" id="PF22599">
    <property type="entry name" value="SecDF_P1_head"/>
    <property type="match status" value="1"/>
</dbReference>
<feature type="transmembrane region" description="Helical" evidence="9">
    <location>
        <begin position="476"/>
        <end position="499"/>
    </location>
</feature>
<accession>A0A9D5K7V8</accession>
<evidence type="ECO:0000313" key="14">
    <source>
        <dbReference type="Proteomes" id="UP000630660"/>
    </source>
</evidence>
<dbReference type="GO" id="GO:0006605">
    <property type="term" value="P:protein targeting"/>
    <property type="evidence" value="ECO:0007669"/>
    <property type="project" value="UniProtKB-UniRule"/>
</dbReference>
<dbReference type="GO" id="GO:0065002">
    <property type="term" value="P:intracellular protein transmembrane transport"/>
    <property type="evidence" value="ECO:0007669"/>
    <property type="project" value="UniProtKB-UniRule"/>
</dbReference>
<dbReference type="GO" id="GO:0015450">
    <property type="term" value="F:protein-transporting ATPase activity"/>
    <property type="evidence" value="ECO:0007669"/>
    <property type="project" value="InterPro"/>
</dbReference>
<evidence type="ECO:0000256" key="1">
    <source>
        <dbReference type="ARBA" id="ARBA00004651"/>
    </source>
</evidence>
<dbReference type="InterPro" id="IPR055344">
    <property type="entry name" value="SecD_SecF_C_bact"/>
</dbReference>
<dbReference type="NCBIfam" id="TIGR01129">
    <property type="entry name" value="secD"/>
    <property type="match status" value="1"/>
</dbReference>
<dbReference type="EMBL" id="WJKJ01000053">
    <property type="protein sequence ID" value="MBD3363923.1"/>
    <property type="molecule type" value="Genomic_DNA"/>
</dbReference>
<feature type="transmembrane region" description="Helical" evidence="9">
    <location>
        <begin position="381"/>
        <end position="399"/>
    </location>
</feature>
<feature type="domain" description="Protein export membrane protein SecD/SecF C-terminal" evidence="10">
    <location>
        <begin position="363"/>
        <end position="530"/>
    </location>
</feature>
<keyword evidence="3 9" id="KW-1003">Cell membrane</keyword>
<feature type="domain" description="SecDF P1 head subdomain" evidence="12">
    <location>
        <begin position="248"/>
        <end position="359"/>
    </location>
</feature>
<protein>
    <recommendedName>
        <fullName evidence="9">Protein translocase subunit SecD</fullName>
    </recommendedName>
</protein>
<dbReference type="Proteomes" id="UP000630660">
    <property type="component" value="Unassembled WGS sequence"/>
</dbReference>
<evidence type="ECO:0000256" key="6">
    <source>
        <dbReference type="ARBA" id="ARBA00022989"/>
    </source>
</evidence>
<keyword evidence="5 9" id="KW-0653">Protein transport</keyword>
<feature type="domain" description="Protein translocase subunit SecDF P1" evidence="11">
    <location>
        <begin position="95"/>
        <end position="151"/>
    </location>
</feature>
<dbReference type="HAMAP" id="MF_01463_B">
    <property type="entry name" value="SecD_B"/>
    <property type="match status" value="1"/>
</dbReference>
<keyword evidence="6 9" id="KW-1133">Transmembrane helix</keyword>
<dbReference type="GO" id="GO:0043952">
    <property type="term" value="P:protein transport by the Sec complex"/>
    <property type="evidence" value="ECO:0007669"/>
    <property type="project" value="UniProtKB-UniRule"/>
</dbReference>
<dbReference type="InterPro" id="IPR048631">
    <property type="entry name" value="SecD_1st"/>
</dbReference>